<evidence type="ECO:0000313" key="2">
    <source>
        <dbReference type="EMBL" id="KAK7348635.1"/>
    </source>
</evidence>
<keyword evidence="1" id="KW-0732">Signal</keyword>
<dbReference type="Proteomes" id="UP001374584">
    <property type="component" value="Unassembled WGS sequence"/>
</dbReference>
<organism evidence="2 3">
    <name type="scientific">Phaseolus coccineus</name>
    <name type="common">Scarlet runner bean</name>
    <name type="synonym">Phaseolus multiflorus</name>
    <dbReference type="NCBI Taxonomy" id="3886"/>
    <lineage>
        <taxon>Eukaryota</taxon>
        <taxon>Viridiplantae</taxon>
        <taxon>Streptophyta</taxon>
        <taxon>Embryophyta</taxon>
        <taxon>Tracheophyta</taxon>
        <taxon>Spermatophyta</taxon>
        <taxon>Magnoliopsida</taxon>
        <taxon>eudicotyledons</taxon>
        <taxon>Gunneridae</taxon>
        <taxon>Pentapetalae</taxon>
        <taxon>rosids</taxon>
        <taxon>fabids</taxon>
        <taxon>Fabales</taxon>
        <taxon>Fabaceae</taxon>
        <taxon>Papilionoideae</taxon>
        <taxon>50 kb inversion clade</taxon>
        <taxon>NPAAA clade</taxon>
        <taxon>indigoferoid/millettioid clade</taxon>
        <taxon>Phaseoleae</taxon>
        <taxon>Phaseolus</taxon>
    </lineage>
</organism>
<evidence type="ECO:0000256" key="1">
    <source>
        <dbReference type="SAM" id="SignalP"/>
    </source>
</evidence>
<dbReference type="Pfam" id="PF07816">
    <property type="entry name" value="DUF1645"/>
    <property type="match status" value="1"/>
</dbReference>
<dbReference type="InterPro" id="IPR012442">
    <property type="entry name" value="DUF1645_plant"/>
</dbReference>
<evidence type="ECO:0000313" key="3">
    <source>
        <dbReference type="Proteomes" id="UP001374584"/>
    </source>
</evidence>
<feature type="chain" id="PRO_5042983440" evidence="1">
    <location>
        <begin position="25"/>
        <end position="266"/>
    </location>
</feature>
<gene>
    <name evidence="2" type="ORF">VNO80_23221</name>
</gene>
<keyword evidence="3" id="KW-1185">Reference proteome</keyword>
<accession>A0AAN9QSE6</accession>
<name>A0AAN9QSE6_PHACN</name>
<dbReference type="PANTHER" id="PTHR33095:SF114">
    <property type="entry name" value="DUF1645 FAMILY PROTEIN"/>
    <property type="match status" value="1"/>
</dbReference>
<sequence>MENRNSRFKTLIMQVLSILRLSHSLPKSNDFVRIPPILNPDSTSENQIHFENEENFEEEEFSFAPFDDQIALPFSDEIFENGMLRTASTNFEQCIVSPIVHDNNTFSLQPPLKRLFVVQQLNKSSSQSKDMLKGSCNDVSQNHIVVEIEASNKKCKKSKSTGFSKTWRFRESFRLRSNSDGKDTFVLFNPSGVMPLRSTETNKDNAVTKKGKTNKCKTTFSPHEKVYVMNKRRNETIRRKSFLPYRQNLIGLFVNMNGFSRNINPF</sequence>
<comment type="caution">
    <text evidence="2">The sequence shown here is derived from an EMBL/GenBank/DDBJ whole genome shotgun (WGS) entry which is preliminary data.</text>
</comment>
<feature type="signal peptide" evidence="1">
    <location>
        <begin position="1"/>
        <end position="24"/>
    </location>
</feature>
<proteinExistence type="predicted"/>
<reference evidence="2 3" key="1">
    <citation type="submission" date="2024-01" db="EMBL/GenBank/DDBJ databases">
        <title>The genomes of 5 underutilized Papilionoideae crops provide insights into root nodulation and disease resistanc.</title>
        <authorList>
            <person name="Jiang F."/>
        </authorList>
    </citation>
    <scope>NUCLEOTIDE SEQUENCE [LARGE SCALE GENOMIC DNA]</scope>
    <source>
        <strain evidence="2">JINMINGXINNONG_FW02</strain>
        <tissue evidence="2">Leaves</tissue>
    </source>
</reference>
<protein>
    <submittedName>
        <fullName evidence="2">Uncharacterized protein</fullName>
    </submittedName>
</protein>
<dbReference type="AlphaFoldDB" id="A0AAN9QSE6"/>
<dbReference type="EMBL" id="JAYMYR010000008">
    <property type="protein sequence ID" value="KAK7348635.1"/>
    <property type="molecule type" value="Genomic_DNA"/>
</dbReference>
<dbReference type="PANTHER" id="PTHR33095">
    <property type="entry name" value="OS07G0619500 PROTEIN"/>
    <property type="match status" value="1"/>
</dbReference>